<accession>A0AA86VF91</accession>
<keyword evidence="1" id="KW-0732">Signal</keyword>
<dbReference type="Proteomes" id="UP001189624">
    <property type="component" value="Chromosome 6"/>
</dbReference>
<evidence type="ECO:0000256" key="1">
    <source>
        <dbReference type="SAM" id="SignalP"/>
    </source>
</evidence>
<feature type="chain" id="PRO_5041736791" description="Secreted protein" evidence="1">
    <location>
        <begin position="16"/>
        <end position="97"/>
    </location>
</feature>
<keyword evidence="3" id="KW-1185">Reference proteome</keyword>
<dbReference type="EMBL" id="OY731403">
    <property type="protein sequence ID" value="CAJ1960209.1"/>
    <property type="molecule type" value="Genomic_DNA"/>
</dbReference>
<proteinExistence type="predicted"/>
<name>A0AA86VF91_9FABA</name>
<evidence type="ECO:0008006" key="4">
    <source>
        <dbReference type="Google" id="ProtNLM"/>
    </source>
</evidence>
<sequence>MGVLSFLLVPPPCAASVSASPRCIEDANLSYVESNKVSTLAVKRFLRRRVLQLWGINHMIWYASPAFSAPIMPEMKDPEAIRFVCLSSSFFNLILFL</sequence>
<reference evidence="2" key="1">
    <citation type="submission" date="2023-10" db="EMBL/GenBank/DDBJ databases">
        <authorList>
            <person name="Domelevo Entfellner J.-B."/>
        </authorList>
    </citation>
    <scope>NUCLEOTIDE SEQUENCE</scope>
</reference>
<evidence type="ECO:0000313" key="3">
    <source>
        <dbReference type="Proteomes" id="UP001189624"/>
    </source>
</evidence>
<organism evidence="2 3">
    <name type="scientific">Sphenostylis stenocarpa</name>
    <dbReference type="NCBI Taxonomy" id="92480"/>
    <lineage>
        <taxon>Eukaryota</taxon>
        <taxon>Viridiplantae</taxon>
        <taxon>Streptophyta</taxon>
        <taxon>Embryophyta</taxon>
        <taxon>Tracheophyta</taxon>
        <taxon>Spermatophyta</taxon>
        <taxon>Magnoliopsida</taxon>
        <taxon>eudicotyledons</taxon>
        <taxon>Gunneridae</taxon>
        <taxon>Pentapetalae</taxon>
        <taxon>rosids</taxon>
        <taxon>fabids</taxon>
        <taxon>Fabales</taxon>
        <taxon>Fabaceae</taxon>
        <taxon>Papilionoideae</taxon>
        <taxon>50 kb inversion clade</taxon>
        <taxon>NPAAA clade</taxon>
        <taxon>indigoferoid/millettioid clade</taxon>
        <taxon>Phaseoleae</taxon>
        <taxon>Sphenostylis</taxon>
    </lineage>
</organism>
<evidence type="ECO:0000313" key="2">
    <source>
        <dbReference type="EMBL" id="CAJ1960209.1"/>
    </source>
</evidence>
<protein>
    <recommendedName>
        <fullName evidence="4">Secreted protein</fullName>
    </recommendedName>
</protein>
<gene>
    <name evidence="2" type="ORF">AYBTSS11_LOCUS18070</name>
</gene>
<feature type="signal peptide" evidence="1">
    <location>
        <begin position="1"/>
        <end position="15"/>
    </location>
</feature>
<dbReference type="Gramene" id="rna-AYBTSS11_LOCUS18070">
    <property type="protein sequence ID" value="CAJ1960209.1"/>
    <property type="gene ID" value="gene-AYBTSS11_LOCUS18070"/>
</dbReference>
<dbReference type="AlphaFoldDB" id="A0AA86VF91"/>